<feature type="compositionally biased region" description="Basic residues" evidence="1">
    <location>
        <begin position="42"/>
        <end position="58"/>
    </location>
</feature>
<accession>A0A5B2VGF5</accession>
<proteinExistence type="predicted"/>
<dbReference type="EMBL" id="VUOC01000004">
    <property type="protein sequence ID" value="KAA2238643.1"/>
    <property type="molecule type" value="Genomic_DNA"/>
</dbReference>
<keyword evidence="2" id="KW-0732">Signal</keyword>
<feature type="region of interest" description="Disordered" evidence="1">
    <location>
        <begin position="28"/>
        <end position="70"/>
    </location>
</feature>
<reference evidence="3 4" key="2">
    <citation type="submission" date="2019-09" db="EMBL/GenBank/DDBJ databases">
        <authorList>
            <person name="Jin C."/>
        </authorList>
    </citation>
    <scope>NUCLEOTIDE SEQUENCE [LARGE SCALE GENOMIC DNA]</scope>
    <source>
        <strain evidence="3 4">BN140078</strain>
    </source>
</reference>
<organism evidence="3 4">
    <name type="scientific">Chitinophaga agrisoli</name>
    <dbReference type="NCBI Taxonomy" id="2607653"/>
    <lineage>
        <taxon>Bacteria</taxon>
        <taxon>Pseudomonadati</taxon>
        <taxon>Bacteroidota</taxon>
        <taxon>Chitinophagia</taxon>
        <taxon>Chitinophagales</taxon>
        <taxon>Chitinophagaceae</taxon>
        <taxon>Chitinophaga</taxon>
    </lineage>
</organism>
<keyword evidence="4" id="KW-1185">Reference proteome</keyword>
<feature type="compositionally biased region" description="Low complexity" evidence="1">
    <location>
        <begin position="28"/>
        <end position="41"/>
    </location>
</feature>
<dbReference type="Proteomes" id="UP000324611">
    <property type="component" value="Unassembled WGS sequence"/>
</dbReference>
<reference evidence="3 4" key="1">
    <citation type="submission" date="2019-09" db="EMBL/GenBank/DDBJ databases">
        <title>Chitinophaga ginsengihumi sp. nov., isolated from soil of ginseng rhizosphere.</title>
        <authorList>
            <person name="Lee J."/>
        </authorList>
    </citation>
    <scope>NUCLEOTIDE SEQUENCE [LARGE SCALE GENOMIC DNA]</scope>
    <source>
        <strain evidence="3 4">BN140078</strain>
    </source>
</reference>
<feature type="signal peptide" evidence="2">
    <location>
        <begin position="1"/>
        <end position="21"/>
    </location>
</feature>
<name>A0A5B2VGF5_9BACT</name>
<dbReference type="RefSeq" id="WP_149839822.1">
    <property type="nucleotide sequence ID" value="NZ_VUOC01000004.1"/>
</dbReference>
<evidence type="ECO:0008006" key="5">
    <source>
        <dbReference type="Google" id="ProtNLM"/>
    </source>
</evidence>
<evidence type="ECO:0000313" key="4">
    <source>
        <dbReference type="Proteomes" id="UP000324611"/>
    </source>
</evidence>
<protein>
    <recommendedName>
        <fullName evidence="5">Acid shock protein</fullName>
    </recommendedName>
</protein>
<feature type="compositionally biased region" description="Low complexity" evidence="1">
    <location>
        <begin position="59"/>
        <end position="70"/>
    </location>
</feature>
<dbReference type="AlphaFoldDB" id="A0A5B2VGF5"/>
<evidence type="ECO:0000256" key="2">
    <source>
        <dbReference type="SAM" id="SignalP"/>
    </source>
</evidence>
<evidence type="ECO:0000313" key="3">
    <source>
        <dbReference type="EMBL" id="KAA2238643.1"/>
    </source>
</evidence>
<gene>
    <name evidence="3" type="ORF">F0L74_20695</name>
</gene>
<feature type="chain" id="PRO_5023033975" description="Acid shock protein" evidence="2">
    <location>
        <begin position="22"/>
        <end position="70"/>
    </location>
</feature>
<evidence type="ECO:0000256" key="1">
    <source>
        <dbReference type="SAM" id="MobiDB-lite"/>
    </source>
</evidence>
<sequence>MKKLGMLMAVAMLFAGTATFANNTAKTVKHNTQQTAPAQKTQKAHKVHKAHAKHHTAKSKAAGTAAPKAK</sequence>
<comment type="caution">
    <text evidence="3">The sequence shown here is derived from an EMBL/GenBank/DDBJ whole genome shotgun (WGS) entry which is preliminary data.</text>
</comment>